<dbReference type="AlphaFoldDB" id="A0A2K2B603"/>
<dbReference type="EMBL" id="CM009292">
    <property type="protein sequence ID" value="PNT45203.1"/>
    <property type="molecule type" value="Genomic_DNA"/>
</dbReference>
<feature type="region of interest" description="Disordered" evidence="1">
    <location>
        <begin position="1"/>
        <end position="56"/>
    </location>
</feature>
<organism evidence="2 3">
    <name type="scientific">Populus trichocarpa</name>
    <name type="common">Western balsam poplar</name>
    <name type="synonym">Populus balsamifera subsp. trichocarpa</name>
    <dbReference type="NCBI Taxonomy" id="3694"/>
    <lineage>
        <taxon>Eukaryota</taxon>
        <taxon>Viridiplantae</taxon>
        <taxon>Streptophyta</taxon>
        <taxon>Embryophyta</taxon>
        <taxon>Tracheophyta</taxon>
        <taxon>Spermatophyta</taxon>
        <taxon>Magnoliopsida</taxon>
        <taxon>eudicotyledons</taxon>
        <taxon>Gunneridae</taxon>
        <taxon>Pentapetalae</taxon>
        <taxon>rosids</taxon>
        <taxon>fabids</taxon>
        <taxon>Malpighiales</taxon>
        <taxon>Salicaceae</taxon>
        <taxon>Saliceae</taxon>
        <taxon>Populus</taxon>
    </lineage>
</organism>
<accession>A0A2K2B603</accession>
<feature type="compositionally biased region" description="Low complexity" evidence="1">
    <location>
        <begin position="41"/>
        <end position="56"/>
    </location>
</feature>
<name>A0A2K2B603_POPTR</name>
<feature type="compositionally biased region" description="Polar residues" evidence="1">
    <location>
        <begin position="16"/>
        <end position="37"/>
    </location>
</feature>
<dbReference type="STRING" id="3694.A0A2K2B603"/>
<dbReference type="InParanoid" id="A0A2K2B603"/>
<evidence type="ECO:0000313" key="2">
    <source>
        <dbReference type="EMBL" id="PNT45203.1"/>
    </source>
</evidence>
<reference evidence="2 3" key="1">
    <citation type="journal article" date="2006" name="Science">
        <title>The genome of black cottonwood, Populus trichocarpa (Torr. &amp; Gray).</title>
        <authorList>
            <person name="Tuskan G.A."/>
            <person name="Difazio S."/>
            <person name="Jansson S."/>
            <person name="Bohlmann J."/>
            <person name="Grigoriev I."/>
            <person name="Hellsten U."/>
            <person name="Putnam N."/>
            <person name="Ralph S."/>
            <person name="Rombauts S."/>
            <person name="Salamov A."/>
            <person name="Schein J."/>
            <person name="Sterck L."/>
            <person name="Aerts A."/>
            <person name="Bhalerao R.R."/>
            <person name="Bhalerao R.P."/>
            <person name="Blaudez D."/>
            <person name="Boerjan W."/>
            <person name="Brun A."/>
            <person name="Brunner A."/>
            <person name="Busov V."/>
            <person name="Campbell M."/>
            <person name="Carlson J."/>
            <person name="Chalot M."/>
            <person name="Chapman J."/>
            <person name="Chen G.L."/>
            <person name="Cooper D."/>
            <person name="Coutinho P.M."/>
            <person name="Couturier J."/>
            <person name="Covert S."/>
            <person name="Cronk Q."/>
            <person name="Cunningham R."/>
            <person name="Davis J."/>
            <person name="Degroeve S."/>
            <person name="Dejardin A."/>
            <person name="Depamphilis C."/>
            <person name="Detter J."/>
            <person name="Dirks B."/>
            <person name="Dubchak I."/>
            <person name="Duplessis S."/>
            <person name="Ehlting J."/>
            <person name="Ellis B."/>
            <person name="Gendler K."/>
            <person name="Goodstein D."/>
            <person name="Gribskov M."/>
            <person name="Grimwood J."/>
            <person name="Groover A."/>
            <person name="Gunter L."/>
            <person name="Hamberger B."/>
            <person name="Heinze B."/>
            <person name="Helariutta Y."/>
            <person name="Henrissat B."/>
            <person name="Holligan D."/>
            <person name="Holt R."/>
            <person name="Huang W."/>
            <person name="Islam-Faridi N."/>
            <person name="Jones S."/>
            <person name="Jones-Rhoades M."/>
            <person name="Jorgensen R."/>
            <person name="Joshi C."/>
            <person name="Kangasjarvi J."/>
            <person name="Karlsson J."/>
            <person name="Kelleher C."/>
            <person name="Kirkpatrick R."/>
            <person name="Kirst M."/>
            <person name="Kohler A."/>
            <person name="Kalluri U."/>
            <person name="Larimer F."/>
            <person name="Leebens-Mack J."/>
            <person name="Leple J.C."/>
            <person name="Locascio P."/>
            <person name="Lou Y."/>
            <person name="Lucas S."/>
            <person name="Martin F."/>
            <person name="Montanini B."/>
            <person name="Napoli C."/>
            <person name="Nelson D.R."/>
            <person name="Nelson C."/>
            <person name="Nieminen K."/>
            <person name="Nilsson O."/>
            <person name="Pereda V."/>
            <person name="Peter G."/>
            <person name="Philippe R."/>
            <person name="Pilate G."/>
            <person name="Poliakov A."/>
            <person name="Razumovskaya J."/>
            <person name="Richardson P."/>
            <person name="Rinaldi C."/>
            <person name="Ritland K."/>
            <person name="Rouze P."/>
            <person name="Ryaboy D."/>
            <person name="Schmutz J."/>
            <person name="Schrader J."/>
            <person name="Segerman B."/>
            <person name="Shin H."/>
            <person name="Siddiqui A."/>
            <person name="Sterky F."/>
            <person name="Terry A."/>
            <person name="Tsai C.J."/>
            <person name="Uberbacher E."/>
            <person name="Unneberg P."/>
            <person name="Vahala J."/>
            <person name="Wall K."/>
            <person name="Wessler S."/>
            <person name="Yang G."/>
            <person name="Yin T."/>
            <person name="Douglas C."/>
            <person name="Marra M."/>
            <person name="Sandberg G."/>
            <person name="Van de Peer Y."/>
            <person name="Rokhsar D."/>
        </authorList>
    </citation>
    <scope>NUCLEOTIDE SEQUENCE [LARGE SCALE GENOMIC DNA]</scope>
    <source>
        <strain evidence="3">cv. Nisqually</strain>
    </source>
</reference>
<evidence type="ECO:0000313" key="3">
    <source>
        <dbReference type="Proteomes" id="UP000006729"/>
    </source>
</evidence>
<protein>
    <submittedName>
        <fullName evidence="2">Uncharacterized protein</fullName>
    </submittedName>
</protein>
<evidence type="ECO:0000256" key="1">
    <source>
        <dbReference type="SAM" id="MobiDB-lite"/>
    </source>
</evidence>
<keyword evidence="3" id="KW-1185">Reference proteome</keyword>
<dbReference type="Proteomes" id="UP000006729">
    <property type="component" value="Chromosome 3"/>
</dbReference>
<gene>
    <name evidence="2" type="ORF">POPTR_003G123900</name>
</gene>
<sequence>MPISSLAKHEDRLKRQQQAKCKSTLTSVAKSRPNVTQKAFPVAASPSTSARTPAPAVRFSNDTERLQHINSIRKAPAGAQNKRVGDLLLEVTIEFLITVVLIPF</sequence>
<proteinExistence type="predicted"/>